<feature type="binding site" evidence="9">
    <location>
        <position position="143"/>
    </location>
    <ligand>
        <name>Mn(2+)</name>
        <dbReference type="ChEBI" id="CHEBI:29035"/>
    </ligand>
</feature>
<feature type="binding site" evidence="9">
    <location>
        <position position="169"/>
    </location>
    <ligand>
        <name>1-deoxy-D-xylulose 5-phosphate</name>
        <dbReference type="ChEBI" id="CHEBI:57792"/>
    </ligand>
</feature>
<feature type="binding site" evidence="9">
    <location>
        <position position="119"/>
    </location>
    <ligand>
        <name>NADPH</name>
        <dbReference type="ChEBI" id="CHEBI:57783"/>
    </ligand>
</feature>
<feature type="binding site" evidence="9">
    <location>
        <position position="205"/>
    </location>
    <ligand>
        <name>1-deoxy-D-xylulose 5-phosphate</name>
        <dbReference type="ChEBI" id="CHEBI:57792"/>
    </ligand>
</feature>
<feature type="binding site" evidence="9">
    <location>
        <position position="13"/>
    </location>
    <ligand>
        <name>NADPH</name>
        <dbReference type="ChEBI" id="CHEBI:57783"/>
    </ligand>
</feature>
<dbReference type="PANTHER" id="PTHR30525:SF0">
    <property type="entry name" value="1-DEOXY-D-XYLULOSE 5-PHOSPHATE REDUCTOISOMERASE, CHLOROPLASTIC"/>
    <property type="match status" value="1"/>
</dbReference>
<feature type="binding site" evidence="9">
    <location>
        <position position="145"/>
    </location>
    <ligand>
        <name>1-deoxy-D-xylulose 5-phosphate</name>
        <dbReference type="ChEBI" id="CHEBI:57792"/>
    </ligand>
</feature>
<evidence type="ECO:0000256" key="2">
    <source>
        <dbReference type="ARBA" id="ARBA00006825"/>
    </source>
</evidence>
<dbReference type="InterPro" id="IPR036291">
    <property type="entry name" value="NAD(P)-bd_dom_sf"/>
</dbReference>
<feature type="binding site" evidence="9">
    <location>
        <position position="117"/>
    </location>
    <ligand>
        <name>NADPH</name>
        <dbReference type="ChEBI" id="CHEBI:57783"/>
    </ligand>
</feature>
<evidence type="ECO:0000256" key="5">
    <source>
        <dbReference type="ARBA" id="ARBA00023002"/>
    </source>
</evidence>
<feature type="domain" description="1-deoxy-D-xylulose 5-phosphate reductoisomerase C-terminal" evidence="11">
    <location>
        <begin position="139"/>
        <end position="222"/>
    </location>
</feature>
<dbReference type="Pfam" id="PF02670">
    <property type="entry name" value="DXP_reductoisom"/>
    <property type="match status" value="1"/>
</dbReference>
<feature type="binding site" evidence="9">
    <location>
        <position position="214"/>
    </location>
    <ligand>
        <name>1-deoxy-D-xylulose 5-phosphate</name>
        <dbReference type="ChEBI" id="CHEBI:57792"/>
    </ligand>
</feature>
<comment type="similarity">
    <text evidence="2 9">Belongs to the DXR family.</text>
</comment>
<dbReference type="InterPro" id="IPR013512">
    <property type="entry name" value="DXP_reductoisomerase_N"/>
</dbReference>
<evidence type="ECO:0000256" key="1">
    <source>
        <dbReference type="ARBA" id="ARBA00005094"/>
    </source>
</evidence>
<feature type="binding site" evidence="9">
    <location>
        <position position="38"/>
    </location>
    <ligand>
        <name>NADPH</name>
        <dbReference type="ChEBI" id="CHEBI:57783"/>
    </ligand>
</feature>
<feature type="binding site" evidence="9">
    <location>
        <position position="198"/>
    </location>
    <ligand>
        <name>NADPH</name>
        <dbReference type="ChEBI" id="CHEBI:57783"/>
    </ligand>
</feature>
<dbReference type="HAMAP" id="MF_00183">
    <property type="entry name" value="DXP_reductoisom"/>
    <property type="match status" value="1"/>
</dbReference>
<dbReference type="GO" id="GO:0030145">
    <property type="term" value="F:manganese ion binding"/>
    <property type="evidence" value="ECO:0007669"/>
    <property type="project" value="TreeGrafter"/>
</dbReference>
<dbReference type="UniPathway" id="UPA00056">
    <property type="reaction ID" value="UER00092"/>
</dbReference>
<feature type="binding site" evidence="9">
    <location>
        <position position="11"/>
    </location>
    <ligand>
        <name>NADPH</name>
        <dbReference type="ChEBI" id="CHEBI:57783"/>
    </ligand>
</feature>
<evidence type="ECO:0000313" key="14">
    <source>
        <dbReference type="Proteomes" id="UP000461595"/>
    </source>
</evidence>
<keyword evidence="6 9" id="KW-0464">Manganese</keyword>
<dbReference type="AlphaFoldDB" id="A0A7X3GAW5"/>
<keyword evidence="9" id="KW-0460">Magnesium</keyword>
<feature type="binding site" evidence="9">
    <location>
        <position position="118"/>
    </location>
    <ligand>
        <name>1-deoxy-D-xylulose 5-phosphate</name>
        <dbReference type="ChEBI" id="CHEBI:57792"/>
    </ligand>
</feature>
<keyword evidence="7 9" id="KW-0414">Isoprene biosynthesis</keyword>
<evidence type="ECO:0000256" key="7">
    <source>
        <dbReference type="ARBA" id="ARBA00023229"/>
    </source>
</evidence>
<feature type="domain" description="DXP reductoisomerase C-terminal" evidence="12">
    <location>
        <begin position="254"/>
        <end position="371"/>
    </location>
</feature>
<protein>
    <recommendedName>
        <fullName evidence="9">1-deoxy-D-xylulose 5-phosphate reductoisomerase</fullName>
        <shortName evidence="9">DXP reductoisomerase</shortName>
        <ecNumber evidence="9">1.1.1.267</ecNumber>
    </recommendedName>
    <alternativeName>
        <fullName evidence="9">1-deoxyxylulose-5-phosphate reductoisomerase</fullName>
    </alternativeName>
    <alternativeName>
        <fullName evidence="9">2-C-methyl-D-erythritol 4-phosphate synthase</fullName>
    </alternativeName>
</protein>
<reference evidence="13 14" key="1">
    <citation type="submission" date="2019-12" db="EMBL/GenBank/DDBJ databases">
        <title>Microbes associate with the intestines of laboratory mice.</title>
        <authorList>
            <person name="Navarre W."/>
            <person name="Wong E."/>
        </authorList>
    </citation>
    <scope>NUCLEOTIDE SEQUENCE [LARGE SCALE GENOMIC DNA]</scope>
    <source>
        <strain evidence="13 14">NM51_B2-22</strain>
    </source>
</reference>
<feature type="binding site" evidence="9">
    <location>
        <position position="145"/>
    </location>
    <ligand>
        <name>Mn(2+)</name>
        <dbReference type="ChEBI" id="CHEBI:29035"/>
    </ligand>
</feature>
<evidence type="ECO:0000256" key="4">
    <source>
        <dbReference type="ARBA" id="ARBA00022857"/>
    </source>
</evidence>
<dbReference type="InterPro" id="IPR003821">
    <property type="entry name" value="DXP_reductoisomerase"/>
</dbReference>
<gene>
    <name evidence="9" type="primary">dxr</name>
    <name evidence="13" type="ORF">E5983_08165</name>
</gene>
<feature type="binding site" evidence="9">
    <location>
        <position position="210"/>
    </location>
    <ligand>
        <name>1-deoxy-D-xylulose 5-phosphate</name>
        <dbReference type="ChEBI" id="CHEBI:57792"/>
    </ligand>
</feature>
<dbReference type="RefSeq" id="WP_160333359.1">
    <property type="nucleotide sequence ID" value="NZ_WSRS01000093.1"/>
</dbReference>
<comment type="catalytic activity">
    <reaction evidence="8">
        <text>2-C-methyl-D-erythritol 4-phosphate + NADP(+) = 1-deoxy-D-xylulose 5-phosphate + NADPH + H(+)</text>
        <dbReference type="Rhea" id="RHEA:13717"/>
        <dbReference type="ChEBI" id="CHEBI:15378"/>
        <dbReference type="ChEBI" id="CHEBI:57783"/>
        <dbReference type="ChEBI" id="CHEBI:57792"/>
        <dbReference type="ChEBI" id="CHEBI:58262"/>
        <dbReference type="ChEBI" id="CHEBI:58349"/>
        <dbReference type="EC" id="1.1.1.267"/>
    </reaction>
    <physiologicalReaction direction="right-to-left" evidence="8">
        <dbReference type="Rhea" id="RHEA:13719"/>
    </physiologicalReaction>
</comment>
<evidence type="ECO:0000256" key="8">
    <source>
        <dbReference type="ARBA" id="ARBA00048543"/>
    </source>
</evidence>
<feature type="binding site" evidence="9">
    <location>
        <position position="10"/>
    </location>
    <ligand>
        <name>NADPH</name>
        <dbReference type="ChEBI" id="CHEBI:57783"/>
    </ligand>
</feature>
<feature type="binding site" evidence="9">
    <location>
        <position position="12"/>
    </location>
    <ligand>
        <name>NADPH</name>
        <dbReference type="ChEBI" id="CHEBI:57783"/>
    </ligand>
</feature>
<dbReference type="InterPro" id="IPR013644">
    <property type="entry name" value="DXP_reductoisomerase_C"/>
</dbReference>
<feature type="binding site" evidence="9">
    <location>
        <position position="36"/>
    </location>
    <ligand>
        <name>NADPH</name>
        <dbReference type="ChEBI" id="CHEBI:57783"/>
    </ligand>
</feature>
<feature type="binding site" evidence="9">
    <location>
        <position position="214"/>
    </location>
    <ligand>
        <name>Mn(2+)</name>
        <dbReference type="ChEBI" id="CHEBI:29035"/>
    </ligand>
</feature>
<dbReference type="Pfam" id="PF13288">
    <property type="entry name" value="DXPR_C"/>
    <property type="match status" value="1"/>
</dbReference>
<feature type="domain" description="1-deoxy-D-xylulose 5-phosphate reductoisomerase N-terminal" evidence="10">
    <location>
        <begin position="4"/>
        <end position="125"/>
    </location>
</feature>
<organism evidence="13 14">
    <name type="scientific">Streptococcus danieliae</name>
    <dbReference type="NCBI Taxonomy" id="747656"/>
    <lineage>
        <taxon>Bacteria</taxon>
        <taxon>Bacillati</taxon>
        <taxon>Bacillota</taxon>
        <taxon>Bacilli</taxon>
        <taxon>Lactobacillales</taxon>
        <taxon>Streptococcaceae</taxon>
        <taxon>Streptococcus</taxon>
    </lineage>
</organism>
<dbReference type="Pfam" id="PF08436">
    <property type="entry name" value="DXP_redisom_C"/>
    <property type="match status" value="1"/>
</dbReference>
<sequence length="379" mass="41534">MKAIYLMGATGSIGQQTLDILRAYPGQFRLVAFSFAQNLDAARAIVEEFKPAAVVVADSDLGQALLADFPELEQCTDLEAYAAHGDYDLMVNAVMGSVGLKATLAAIQAQKEIALANKETLVMAGDFVMAAARDKGVSILPVDSEHSAIFQAMQGLDRQDVKKLVITASGGSFRDKTRAELVGVTVAEALAHPNWTMGAKITIDSSTMVNKGLEVIEAHHLFGWDYDQIEVIQHRESIVHSMIEMQDGAFLAQLGPSDMRKPIQFALTYPRHKPLQDSKPFDLADIGQLHFEKMDLERFPMLALAFEVGRRGGSFPAVYNAANEVAVAAFLDGQITYLKIESLIERAVADHVEATELSLERLLEIDRSTREKVRGWLAQ</sequence>
<comment type="cofactor">
    <cofactor evidence="9">
        <name>Mg(2+)</name>
        <dbReference type="ChEBI" id="CHEBI:18420"/>
    </cofactor>
    <cofactor evidence="9">
        <name>Mn(2+)</name>
        <dbReference type="ChEBI" id="CHEBI:29035"/>
    </cofactor>
</comment>
<dbReference type="Gene3D" id="3.40.50.720">
    <property type="entry name" value="NAD(P)-binding Rossmann-like Domain"/>
    <property type="match status" value="1"/>
</dbReference>
<feature type="binding site" evidence="9">
    <location>
        <position position="144"/>
    </location>
    <ligand>
        <name>1-deoxy-D-xylulose 5-phosphate</name>
        <dbReference type="ChEBI" id="CHEBI:57792"/>
    </ligand>
</feature>
<dbReference type="FunFam" id="3.40.50.720:FF:000045">
    <property type="entry name" value="1-deoxy-D-xylulose 5-phosphate reductoisomerase"/>
    <property type="match status" value="1"/>
</dbReference>
<dbReference type="SUPFAM" id="SSF51735">
    <property type="entry name" value="NAD(P)-binding Rossmann-fold domains"/>
    <property type="match status" value="1"/>
</dbReference>
<dbReference type="InterPro" id="IPR026877">
    <property type="entry name" value="DXPR_C"/>
</dbReference>
<evidence type="ECO:0000256" key="6">
    <source>
        <dbReference type="ARBA" id="ARBA00023211"/>
    </source>
</evidence>
<dbReference type="SUPFAM" id="SSF69055">
    <property type="entry name" value="1-deoxy-D-xylulose-5-phosphate reductoisomerase, C-terminal domain"/>
    <property type="match status" value="1"/>
</dbReference>
<keyword evidence="13" id="KW-0413">Isomerase</keyword>
<evidence type="ECO:0000256" key="9">
    <source>
        <dbReference type="HAMAP-Rule" id="MF_00183"/>
    </source>
</evidence>
<feature type="binding site" evidence="9">
    <location>
        <position position="211"/>
    </location>
    <ligand>
        <name>1-deoxy-D-xylulose 5-phosphate</name>
        <dbReference type="ChEBI" id="CHEBI:57792"/>
    </ligand>
</feature>
<feature type="binding site" evidence="9">
    <location>
        <position position="192"/>
    </location>
    <ligand>
        <name>1-deoxy-D-xylulose 5-phosphate</name>
        <dbReference type="ChEBI" id="CHEBI:57792"/>
    </ligand>
</feature>
<keyword evidence="4 9" id="KW-0521">NADP</keyword>
<dbReference type="OrthoDB" id="9806546at2"/>
<proteinExistence type="inferred from homology"/>
<dbReference type="PIRSF" id="PIRSF006205">
    <property type="entry name" value="Dxp_reductismrs"/>
    <property type="match status" value="1"/>
</dbReference>
<dbReference type="NCBIfam" id="TIGR00243">
    <property type="entry name" value="Dxr"/>
    <property type="match status" value="1"/>
</dbReference>
<dbReference type="SUPFAM" id="SSF55347">
    <property type="entry name" value="Glyceraldehyde-3-phosphate dehydrogenase-like, C-terminal domain"/>
    <property type="match status" value="1"/>
</dbReference>
<name>A0A7X3GAW5_9STRE</name>
<dbReference type="InterPro" id="IPR036169">
    <property type="entry name" value="DXPR_C_sf"/>
</dbReference>
<evidence type="ECO:0000256" key="3">
    <source>
        <dbReference type="ARBA" id="ARBA00022723"/>
    </source>
</evidence>
<comment type="caution">
    <text evidence="13">The sequence shown here is derived from an EMBL/GenBank/DDBJ whole genome shotgun (WGS) entry which is preliminary data.</text>
</comment>
<comment type="caution">
    <text evidence="9">Lacks conserved residue(s) required for the propagation of feature annotation.</text>
</comment>
<evidence type="ECO:0000259" key="10">
    <source>
        <dbReference type="Pfam" id="PF02670"/>
    </source>
</evidence>
<dbReference type="GO" id="GO:0070402">
    <property type="term" value="F:NADPH binding"/>
    <property type="evidence" value="ECO:0007669"/>
    <property type="project" value="InterPro"/>
</dbReference>
<comment type="pathway">
    <text evidence="1 9">Isoprenoid biosynthesis; isopentenyl diphosphate biosynthesis via DXP pathway; isopentenyl diphosphate from 1-deoxy-D-xylulose 5-phosphate: step 1/6.</text>
</comment>
<evidence type="ECO:0000259" key="12">
    <source>
        <dbReference type="Pfam" id="PF13288"/>
    </source>
</evidence>
<keyword evidence="3 9" id="KW-0479">Metal-binding</keyword>
<keyword evidence="5 9" id="KW-0560">Oxidoreductase</keyword>
<dbReference type="GO" id="GO:0016853">
    <property type="term" value="F:isomerase activity"/>
    <property type="evidence" value="ECO:0007669"/>
    <property type="project" value="UniProtKB-KW"/>
</dbReference>
<dbReference type="EMBL" id="WSRS01000093">
    <property type="protein sequence ID" value="MVX59601.1"/>
    <property type="molecule type" value="Genomic_DNA"/>
</dbReference>
<comment type="function">
    <text evidence="9">Catalyzes the NADPH-dependent rearrangement and reduction of 1-deoxy-D-xylulose-5-phosphate (DXP) to 2-C-methyl-D-erythritol 4-phosphate (MEP).</text>
</comment>
<dbReference type="Proteomes" id="UP000461595">
    <property type="component" value="Unassembled WGS sequence"/>
</dbReference>
<dbReference type="EC" id="1.1.1.267" evidence="9"/>
<dbReference type="Gene3D" id="1.10.1740.10">
    <property type="match status" value="1"/>
</dbReference>
<dbReference type="GO" id="GO:0030604">
    <property type="term" value="F:1-deoxy-D-xylulose-5-phosphate reductoisomerase activity"/>
    <property type="evidence" value="ECO:0007669"/>
    <property type="project" value="UniProtKB-UniRule"/>
</dbReference>
<dbReference type="PANTHER" id="PTHR30525">
    <property type="entry name" value="1-DEOXY-D-XYLULOSE 5-PHOSPHATE REDUCTOISOMERASE"/>
    <property type="match status" value="1"/>
</dbReference>
<evidence type="ECO:0000313" key="13">
    <source>
        <dbReference type="EMBL" id="MVX59601.1"/>
    </source>
</evidence>
<dbReference type="GO" id="GO:0051484">
    <property type="term" value="P:isopentenyl diphosphate biosynthetic process, methylerythritol 4-phosphate pathway involved in terpenoid biosynthetic process"/>
    <property type="evidence" value="ECO:0007669"/>
    <property type="project" value="UniProtKB-ARBA"/>
</dbReference>
<evidence type="ECO:0000259" key="11">
    <source>
        <dbReference type="Pfam" id="PF08436"/>
    </source>
</evidence>
<accession>A0A7X3GAW5</accession>